<dbReference type="Proteomes" id="UP000824469">
    <property type="component" value="Unassembled WGS sequence"/>
</dbReference>
<evidence type="ECO:0000313" key="2">
    <source>
        <dbReference type="Proteomes" id="UP000824469"/>
    </source>
</evidence>
<dbReference type="AlphaFoldDB" id="A0AA38CH83"/>
<reference evidence="1 2" key="1">
    <citation type="journal article" date="2021" name="Nat. Plants">
        <title>The Taxus genome provides insights into paclitaxel biosynthesis.</title>
        <authorList>
            <person name="Xiong X."/>
            <person name="Gou J."/>
            <person name="Liao Q."/>
            <person name="Li Y."/>
            <person name="Zhou Q."/>
            <person name="Bi G."/>
            <person name="Li C."/>
            <person name="Du R."/>
            <person name="Wang X."/>
            <person name="Sun T."/>
            <person name="Guo L."/>
            <person name="Liang H."/>
            <person name="Lu P."/>
            <person name="Wu Y."/>
            <person name="Zhang Z."/>
            <person name="Ro D.K."/>
            <person name="Shang Y."/>
            <person name="Huang S."/>
            <person name="Yan J."/>
        </authorList>
    </citation>
    <scope>NUCLEOTIDE SEQUENCE [LARGE SCALE GENOMIC DNA]</scope>
    <source>
        <strain evidence="1">Ta-2019</strain>
    </source>
</reference>
<proteinExistence type="predicted"/>
<protein>
    <submittedName>
        <fullName evidence="1">Uncharacterized protein</fullName>
    </submittedName>
</protein>
<sequence length="54" mass="6122">LYFEGSVNLPRESVPFNEEAIKEEEADQDGCIKLKGNMIPTGLVILEELFDKHD</sequence>
<evidence type="ECO:0000313" key="1">
    <source>
        <dbReference type="EMBL" id="KAH9297157.1"/>
    </source>
</evidence>
<feature type="non-terminal residue" evidence="1">
    <location>
        <position position="1"/>
    </location>
</feature>
<keyword evidence="2" id="KW-1185">Reference proteome</keyword>
<feature type="non-terminal residue" evidence="1">
    <location>
        <position position="54"/>
    </location>
</feature>
<name>A0AA38CH83_TAXCH</name>
<organism evidence="1 2">
    <name type="scientific">Taxus chinensis</name>
    <name type="common">Chinese yew</name>
    <name type="synonym">Taxus wallichiana var. chinensis</name>
    <dbReference type="NCBI Taxonomy" id="29808"/>
    <lineage>
        <taxon>Eukaryota</taxon>
        <taxon>Viridiplantae</taxon>
        <taxon>Streptophyta</taxon>
        <taxon>Embryophyta</taxon>
        <taxon>Tracheophyta</taxon>
        <taxon>Spermatophyta</taxon>
        <taxon>Pinopsida</taxon>
        <taxon>Pinidae</taxon>
        <taxon>Conifers II</taxon>
        <taxon>Cupressales</taxon>
        <taxon>Taxaceae</taxon>
        <taxon>Taxus</taxon>
    </lineage>
</organism>
<comment type="caution">
    <text evidence="1">The sequence shown here is derived from an EMBL/GenBank/DDBJ whole genome shotgun (WGS) entry which is preliminary data.</text>
</comment>
<gene>
    <name evidence="1" type="ORF">KI387_028839</name>
</gene>
<accession>A0AA38CH83</accession>
<dbReference type="EMBL" id="JAHRHJ020000010">
    <property type="protein sequence ID" value="KAH9297157.1"/>
    <property type="molecule type" value="Genomic_DNA"/>
</dbReference>